<dbReference type="AlphaFoldDB" id="A0A059F0Z1"/>
<organism evidence="2 3">
    <name type="scientific">Anncaliia algerae PRA339</name>
    <dbReference type="NCBI Taxonomy" id="1288291"/>
    <lineage>
        <taxon>Eukaryota</taxon>
        <taxon>Fungi</taxon>
        <taxon>Fungi incertae sedis</taxon>
        <taxon>Microsporidia</taxon>
        <taxon>Tubulinosematoidea</taxon>
        <taxon>Tubulinosematidae</taxon>
        <taxon>Anncaliia</taxon>
    </lineage>
</organism>
<dbReference type="Proteomes" id="UP000030655">
    <property type="component" value="Unassembled WGS sequence"/>
</dbReference>
<dbReference type="HOGENOM" id="CLU_1668940_0_0_1"/>
<protein>
    <submittedName>
        <fullName evidence="2">Uncharacterized protein</fullName>
    </submittedName>
</protein>
<name>A0A059F0Z1_9MICR</name>
<sequence>MLRKLGDDSTSDIDIGSSKACNLKVFEEQHAKKYYRKASEKKETTTAKNSDLKEEPSGNLLLQQEILKLNIENNNEITKFYKYLIGIEKFEALSINFLINCINRCNKKLKRHSNFIKNGNWAFVEFYAVMFKKYPDNKTNIYEENYLSNVKQDFEDFL</sequence>
<dbReference type="EMBL" id="KK365168">
    <property type="protein sequence ID" value="KCZ80654.1"/>
    <property type="molecule type" value="Genomic_DNA"/>
</dbReference>
<reference evidence="3" key="1">
    <citation type="submission" date="2013-02" db="EMBL/GenBank/DDBJ databases">
        <authorList>
            <consortium name="The Broad Institute Genome Sequencing Platform"/>
            <person name="Cuomo C."/>
            <person name="Becnel J."/>
            <person name="Sanscrainte N."/>
            <person name="Walker B."/>
            <person name="Young S.K."/>
            <person name="Zeng Q."/>
            <person name="Gargeya S."/>
            <person name="Fitzgerald M."/>
            <person name="Haas B."/>
            <person name="Abouelleil A."/>
            <person name="Alvarado L."/>
            <person name="Arachchi H.M."/>
            <person name="Berlin A.M."/>
            <person name="Chapman S.B."/>
            <person name="Dewar J."/>
            <person name="Goldberg J."/>
            <person name="Griggs A."/>
            <person name="Gujja S."/>
            <person name="Hansen M."/>
            <person name="Howarth C."/>
            <person name="Imamovic A."/>
            <person name="Larimer J."/>
            <person name="McCowan C."/>
            <person name="Murphy C."/>
            <person name="Neiman D."/>
            <person name="Pearson M."/>
            <person name="Priest M."/>
            <person name="Roberts A."/>
            <person name="Saif S."/>
            <person name="Shea T."/>
            <person name="Sisk P."/>
            <person name="Sykes S."/>
            <person name="Wortman J."/>
            <person name="Nusbaum C."/>
            <person name="Birren B."/>
        </authorList>
    </citation>
    <scope>NUCLEOTIDE SEQUENCE [LARGE SCALE GENOMIC DNA]</scope>
    <source>
        <strain evidence="3">PRA339</strain>
    </source>
</reference>
<dbReference type="VEuPathDB" id="MicrosporidiaDB:H312_01910"/>
<gene>
    <name evidence="2" type="ORF">H312_01910</name>
</gene>
<keyword evidence="3" id="KW-1185">Reference proteome</keyword>
<proteinExistence type="predicted"/>
<evidence type="ECO:0000313" key="2">
    <source>
        <dbReference type="EMBL" id="KCZ80654.1"/>
    </source>
</evidence>
<evidence type="ECO:0000256" key="1">
    <source>
        <dbReference type="SAM" id="MobiDB-lite"/>
    </source>
</evidence>
<feature type="region of interest" description="Disordered" evidence="1">
    <location>
        <begin position="36"/>
        <end position="56"/>
    </location>
</feature>
<accession>A0A059F0Z1</accession>
<evidence type="ECO:0000313" key="3">
    <source>
        <dbReference type="Proteomes" id="UP000030655"/>
    </source>
</evidence>
<reference evidence="2 3" key="2">
    <citation type="submission" date="2014-03" db="EMBL/GenBank/DDBJ databases">
        <title>The Genome Sequence of Anncaliia algerae insect isolate PRA339.</title>
        <authorList>
            <consortium name="The Broad Institute Genome Sequencing Platform"/>
            <consortium name="The Broad Institute Genome Sequencing Center for Infectious Disease"/>
            <person name="Cuomo C."/>
            <person name="Becnel J."/>
            <person name="Sanscrainte N."/>
            <person name="Walker B."/>
            <person name="Young S.K."/>
            <person name="Zeng Q."/>
            <person name="Gargeya S."/>
            <person name="Fitzgerald M."/>
            <person name="Haas B."/>
            <person name="Abouelleil A."/>
            <person name="Alvarado L."/>
            <person name="Arachchi H.M."/>
            <person name="Berlin A.M."/>
            <person name="Chapman S.B."/>
            <person name="Dewar J."/>
            <person name="Goldberg J."/>
            <person name="Griggs A."/>
            <person name="Gujja S."/>
            <person name="Hansen M."/>
            <person name="Howarth C."/>
            <person name="Imamovic A."/>
            <person name="Larimer J."/>
            <person name="McCowan C."/>
            <person name="Murphy C."/>
            <person name="Neiman D."/>
            <person name="Pearson M."/>
            <person name="Priest M."/>
            <person name="Roberts A."/>
            <person name="Saif S."/>
            <person name="Shea T."/>
            <person name="Sisk P."/>
            <person name="Sykes S."/>
            <person name="Wortman J."/>
            <person name="Nusbaum C."/>
            <person name="Birren B."/>
        </authorList>
    </citation>
    <scope>NUCLEOTIDE SEQUENCE [LARGE SCALE GENOMIC DNA]</scope>
    <source>
        <strain evidence="2 3">PRA339</strain>
    </source>
</reference>